<evidence type="ECO:0000313" key="6">
    <source>
        <dbReference type="EMBL" id="CAD7665137.1"/>
    </source>
</evidence>
<dbReference type="PANTHER" id="PTHR11177">
    <property type="entry name" value="CHITINASE"/>
    <property type="match status" value="1"/>
</dbReference>
<feature type="non-terminal residue" evidence="6">
    <location>
        <position position="1"/>
    </location>
</feature>
<dbReference type="Gene3D" id="3.10.50.10">
    <property type="match status" value="1"/>
</dbReference>
<dbReference type="InterPro" id="IPR001579">
    <property type="entry name" value="Glyco_hydro_18_chit_AS"/>
</dbReference>
<dbReference type="PROSITE" id="PS51910">
    <property type="entry name" value="GH18_2"/>
    <property type="match status" value="1"/>
</dbReference>
<dbReference type="EMBL" id="OC958446">
    <property type="protein sequence ID" value="CAD7665137.1"/>
    <property type="molecule type" value="Genomic_DNA"/>
</dbReference>
<accession>A0A7R9MRE4</accession>
<reference evidence="6" key="1">
    <citation type="submission" date="2020-11" db="EMBL/GenBank/DDBJ databases">
        <authorList>
            <person name="Tran Van P."/>
        </authorList>
    </citation>
    <scope>NUCLEOTIDE SEQUENCE</scope>
</reference>
<dbReference type="AlphaFoldDB" id="A0A7R9MRE4"/>
<organism evidence="6">
    <name type="scientific">Oppiella nova</name>
    <dbReference type="NCBI Taxonomy" id="334625"/>
    <lineage>
        <taxon>Eukaryota</taxon>
        <taxon>Metazoa</taxon>
        <taxon>Ecdysozoa</taxon>
        <taxon>Arthropoda</taxon>
        <taxon>Chelicerata</taxon>
        <taxon>Arachnida</taxon>
        <taxon>Acari</taxon>
        <taxon>Acariformes</taxon>
        <taxon>Sarcoptiformes</taxon>
        <taxon>Oribatida</taxon>
        <taxon>Brachypylina</taxon>
        <taxon>Oppioidea</taxon>
        <taxon>Oppiidae</taxon>
        <taxon>Oppiella</taxon>
    </lineage>
</organism>
<dbReference type="Gene3D" id="3.20.20.80">
    <property type="entry name" value="Glycosidases"/>
    <property type="match status" value="1"/>
</dbReference>
<evidence type="ECO:0000256" key="4">
    <source>
        <dbReference type="RuleBase" id="RU004453"/>
    </source>
</evidence>
<dbReference type="GO" id="GO:0005975">
    <property type="term" value="P:carbohydrate metabolic process"/>
    <property type="evidence" value="ECO:0007669"/>
    <property type="project" value="InterPro"/>
</dbReference>
<dbReference type="Proteomes" id="UP000728032">
    <property type="component" value="Unassembled WGS sequence"/>
</dbReference>
<dbReference type="EMBL" id="CAJPVJ010043621">
    <property type="protein sequence ID" value="CAG2182274.1"/>
    <property type="molecule type" value="Genomic_DNA"/>
</dbReference>
<dbReference type="GO" id="GO:0004568">
    <property type="term" value="F:chitinase activity"/>
    <property type="evidence" value="ECO:0007669"/>
    <property type="project" value="TreeGrafter"/>
</dbReference>
<dbReference type="PROSITE" id="PS01095">
    <property type="entry name" value="GH18_1"/>
    <property type="match status" value="1"/>
</dbReference>
<evidence type="ECO:0000256" key="1">
    <source>
        <dbReference type="ARBA" id="ARBA00022801"/>
    </source>
</evidence>
<name>A0A7R9MRE4_9ACAR</name>
<proteinExistence type="inferred from homology"/>
<dbReference type="GO" id="GO:0005576">
    <property type="term" value="C:extracellular region"/>
    <property type="evidence" value="ECO:0007669"/>
    <property type="project" value="TreeGrafter"/>
</dbReference>
<dbReference type="SUPFAM" id="SSF54556">
    <property type="entry name" value="Chitinase insertion domain"/>
    <property type="match status" value="1"/>
</dbReference>
<dbReference type="InterPro" id="IPR050314">
    <property type="entry name" value="Glycosyl_Hydrlase_18"/>
</dbReference>
<dbReference type="GO" id="GO:0006032">
    <property type="term" value="P:chitin catabolic process"/>
    <property type="evidence" value="ECO:0007669"/>
    <property type="project" value="TreeGrafter"/>
</dbReference>
<dbReference type="InterPro" id="IPR001223">
    <property type="entry name" value="Glyco_hydro18_cat"/>
</dbReference>
<dbReference type="Pfam" id="PF00704">
    <property type="entry name" value="Glyco_hydro_18"/>
    <property type="match status" value="1"/>
</dbReference>
<keyword evidence="1 3" id="KW-0378">Hydrolase</keyword>
<keyword evidence="7" id="KW-1185">Reference proteome</keyword>
<feature type="domain" description="GH18" evidence="5">
    <location>
        <begin position="1"/>
        <end position="246"/>
    </location>
</feature>
<evidence type="ECO:0000256" key="2">
    <source>
        <dbReference type="ARBA" id="ARBA00023295"/>
    </source>
</evidence>
<protein>
    <recommendedName>
        <fullName evidence="5">GH18 domain-containing protein</fullName>
    </recommendedName>
</protein>
<dbReference type="InterPro" id="IPR017853">
    <property type="entry name" value="GH"/>
</dbReference>
<evidence type="ECO:0000256" key="3">
    <source>
        <dbReference type="RuleBase" id="RU000489"/>
    </source>
</evidence>
<sequence>MVTNTESRQKFVKSVVTFLDKYNFDGLDLDWEYPGNRGGAASDIDNYVKLLEELKEAFKPHGFLLTAAVSPGRGTIDRAYIIPKLNELLDWANIMAYDYHGGFDDYLGHNAPLYSRPDETEELERKLHQNYRTFNVDYTINYYATHGLSKDKMIMGVPFYGRAWTLMNASQNHLHDEARGMSPAGYISHEEGVFGYNEMCQMIIENPSQWGHSYDKDYRAPYSWTKDIFVGYDNVDSIQCKVYTIY</sequence>
<dbReference type="SMART" id="SM00636">
    <property type="entry name" value="Glyco_18"/>
    <property type="match status" value="1"/>
</dbReference>
<evidence type="ECO:0000259" key="5">
    <source>
        <dbReference type="PROSITE" id="PS51910"/>
    </source>
</evidence>
<gene>
    <name evidence="6" type="ORF">ONB1V03_LOCUS21695</name>
</gene>
<dbReference type="PANTHER" id="PTHR11177:SF360">
    <property type="entry name" value="CHITINASE 4-RELATED"/>
    <property type="match status" value="1"/>
</dbReference>
<dbReference type="GO" id="GO:0008061">
    <property type="term" value="F:chitin binding"/>
    <property type="evidence" value="ECO:0007669"/>
    <property type="project" value="InterPro"/>
</dbReference>
<dbReference type="InterPro" id="IPR029070">
    <property type="entry name" value="Chitinase_insertion_sf"/>
</dbReference>
<dbReference type="SUPFAM" id="SSF51445">
    <property type="entry name" value="(Trans)glycosidases"/>
    <property type="match status" value="1"/>
</dbReference>
<comment type="similarity">
    <text evidence="4">Belongs to the glycosyl hydrolase 18 family.</text>
</comment>
<evidence type="ECO:0000313" key="7">
    <source>
        <dbReference type="Proteomes" id="UP000728032"/>
    </source>
</evidence>
<dbReference type="InterPro" id="IPR011583">
    <property type="entry name" value="Chitinase_II/V-like_cat"/>
</dbReference>
<dbReference type="OrthoDB" id="73875at2759"/>
<keyword evidence="2 3" id="KW-0326">Glycosidase</keyword>